<feature type="domain" description="RNA polymerase sigma-70 region 2" evidence="5">
    <location>
        <begin position="29"/>
        <end position="96"/>
    </location>
</feature>
<organism evidence="7 8">
    <name type="scientific">Pontibacter oryzae</name>
    <dbReference type="NCBI Taxonomy" id="2304593"/>
    <lineage>
        <taxon>Bacteria</taxon>
        <taxon>Pseudomonadati</taxon>
        <taxon>Bacteroidota</taxon>
        <taxon>Cytophagia</taxon>
        <taxon>Cytophagales</taxon>
        <taxon>Hymenobacteraceae</taxon>
        <taxon>Pontibacter</taxon>
    </lineage>
</organism>
<dbReference type="AlphaFoldDB" id="A0A399RR29"/>
<evidence type="ECO:0000256" key="2">
    <source>
        <dbReference type="ARBA" id="ARBA00023015"/>
    </source>
</evidence>
<evidence type="ECO:0000259" key="6">
    <source>
        <dbReference type="Pfam" id="PF08281"/>
    </source>
</evidence>
<name>A0A399RR29_9BACT</name>
<reference evidence="8" key="1">
    <citation type="submission" date="2018-08" db="EMBL/GenBank/DDBJ databases">
        <title>Mucilaginibacter sp. MYSH2.</title>
        <authorList>
            <person name="Seo T."/>
        </authorList>
    </citation>
    <scope>NUCLEOTIDE SEQUENCE [LARGE SCALE GENOMIC DNA]</scope>
    <source>
        <strain evidence="8">KIRAN</strain>
    </source>
</reference>
<comment type="similarity">
    <text evidence="1">Belongs to the sigma-70 factor family. ECF subfamily.</text>
</comment>
<dbReference type="Gene3D" id="1.10.1740.10">
    <property type="match status" value="1"/>
</dbReference>
<dbReference type="InterPro" id="IPR013324">
    <property type="entry name" value="RNA_pol_sigma_r3/r4-like"/>
</dbReference>
<evidence type="ECO:0000256" key="1">
    <source>
        <dbReference type="ARBA" id="ARBA00010641"/>
    </source>
</evidence>
<dbReference type="Pfam" id="PF04542">
    <property type="entry name" value="Sigma70_r2"/>
    <property type="match status" value="1"/>
</dbReference>
<dbReference type="SUPFAM" id="SSF88946">
    <property type="entry name" value="Sigma2 domain of RNA polymerase sigma factors"/>
    <property type="match status" value="1"/>
</dbReference>
<comment type="caution">
    <text evidence="7">The sequence shown here is derived from an EMBL/GenBank/DDBJ whole genome shotgun (WGS) entry which is preliminary data.</text>
</comment>
<dbReference type="InterPro" id="IPR007627">
    <property type="entry name" value="RNA_pol_sigma70_r2"/>
</dbReference>
<protein>
    <submittedName>
        <fullName evidence="7">Sigma-70 family RNA polymerase sigma factor</fullName>
    </submittedName>
</protein>
<dbReference type="PANTHER" id="PTHR43133">
    <property type="entry name" value="RNA POLYMERASE ECF-TYPE SIGMA FACTO"/>
    <property type="match status" value="1"/>
</dbReference>
<dbReference type="PANTHER" id="PTHR43133:SF62">
    <property type="entry name" value="RNA POLYMERASE SIGMA FACTOR SIGZ"/>
    <property type="match status" value="1"/>
</dbReference>
<dbReference type="Pfam" id="PF08281">
    <property type="entry name" value="Sigma70_r4_2"/>
    <property type="match status" value="1"/>
</dbReference>
<keyword evidence="4" id="KW-0804">Transcription</keyword>
<dbReference type="GO" id="GO:0016987">
    <property type="term" value="F:sigma factor activity"/>
    <property type="evidence" value="ECO:0007669"/>
    <property type="project" value="UniProtKB-KW"/>
</dbReference>
<feature type="domain" description="RNA polymerase sigma factor 70 region 4 type 2" evidence="6">
    <location>
        <begin position="128"/>
        <end position="169"/>
    </location>
</feature>
<keyword evidence="2" id="KW-0805">Transcription regulation</keyword>
<dbReference type="EMBL" id="QWGE01000005">
    <property type="protein sequence ID" value="RIJ34300.1"/>
    <property type="molecule type" value="Genomic_DNA"/>
</dbReference>
<dbReference type="GO" id="GO:0003677">
    <property type="term" value="F:DNA binding"/>
    <property type="evidence" value="ECO:0007669"/>
    <property type="project" value="InterPro"/>
</dbReference>
<evidence type="ECO:0000313" key="8">
    <source>
        <dbReference type="Proteomes" id="UP000266005"/>
    </source>
</evidence>
<accession>A0A399RR29</accession>
<dbReference type="Gene3D" id="1.10.10.10">
    <property type="entry name" value="Winged helix-like DNA-binding domain superfamily/Winged helix DNA-binding domain"/>
    <property type="match status" value="1"/>
</dbReference>
<dbReference type="InterPro" id="IPR036388">
    <property type="entry name" value="WH-like_DNA-bd_sf"/>
</dbReference>
<dbReference type="RefSeq" id="WP_119433160.1">
    <property type="nucleotide sequence ID" value="NZ_QWGE01000005.1"/>
</dbReference>
<dbReference type="OrthoDB" id="9784272at2"/>
<dbReference type="InterPro" id="IPR014284">
    <property type="entry name" value="RNA_pol_sigma-70_dom"/>
</dbReference>
<gene>
    <name evidence="7" type="ORF">D1627_15365</name>
</gene>
<dbReference type="Proteomes" id="UP000266005">
    <property type="component" value="Unassembled WGS sequence"/>
</dbReference>
<keyword evidence="3" id="KW-0731">Sigma factor</keyword>
<proteinExistence type="inferred from homology"/>
<evidence type="ECO:0000256" key="4">
    <source>
        <dbReference type="ARBA" id="ARBA00023163"/>
    </source>
</evidence>
<dbReference type="GO" id="GO:0006352">
    <property type="term" value="P:DNA-templated transcription initiation"/>
    <property type="evidence" value="ECO:0007669"/>
    <property type="project" value="InterPro"/>
</dbReference>
<keyword evidence="8" id="KW-1185">Reference proteome</keyword>
<dbReference type="InterPro" id="IPR039425">
    <property type="entry name" value="RNA_pol_sigma-70-like"/>
</dbReference>
<evidence type="ECO:0000259" key="5">
    <source>
        <dbReference type="Pfam" id="PF04542"/>
    </source>
</evidence>
<evidence type="ECO:0000256" key="3">
    <source>
        <dbReference type="ARBA" id="ARBA00023082"/>
    </source>
</evidence>
<dbReference type="NCBIfam" id="TIGR02937">
    <property type="entry name" value="sigma70-ECF"/>
    <property type="match status" value="1"/>
</dbReference>
<sequence>MSGINLRGETEQSLVEALQQGKQEVLGLLYDAYAPVMMGVITRIVDDEHLAEEVLQETFVAIWSRIGIYDCTRNRFLTWGLAIARGIALEAVKKAKQAPHIIKTETENLKVGADGKGYYLFLKQPLCNLEPEERTILELIYLKGYTCPEAAAKLGITETDLRTSLKKAFIQLKAEKSA</sequence>
<dbReference type="InterPro" id="IPR013249">
    <property type="entry name" value="RNA_pol_sigma70_r4_t2"/>
</dbReference>
<evidence type="ECO:0000313" key="7">
    <source>
        <dbReference type="EMBL" id="RIJ34300.1"/>
    </source>
</evidence>
<dbReference type="SUPFAM" id="SSF88659">
    <property type="entry name" value="Sigma3 and sigma4 domains of RNA polymerase sigma factors"/>
    <property type="match status" value="1"/>
</dbReference>
<dbReference type="InterPro" id="IPR013325">
    <property type="entry name" value="RNA_pol_sigma_r2"/>
</dbReference>